<feature type="compositionally biased region" description="Pro residues" evidence="2">
    <location>
        <begin position="121"/>
        <end position="139"/>
    </location>
</feature>
<evidence type="ECO:0000256" key="1">
    <source>
        <dbReference type="PROSITE-ProRule" id="PRU00339"/>
    </source>
</evidence>
<name>A0A437MD06_9PROT</name>
<sequence>MTDEQGRDDPSDGPVGALREALARIEASASFRASRQARTLLRYLVESALAGHADRLKGYTVAVEALGKPADFDSAADPGVRVAMRRLRLLLEDYYAREGAADPHRIALEPGSYVPRLLPGAAPPDPAPALPESAPPESGPPEAEAPPLAAMALPAPARRRGFAAIALSALGAIGMLGALAAVGVLLLAPAGSRHLSFTANGALLVRQTENLHPPKTEPPADLRPLLIVDPLVVDDPAQSTQAAAFAETLRTGLARFSEITVRVGLPEKQDAQYRLRGRMLQDGAVRLELLEVNAGLVLAIFDGATTLGEHGQAVARFIVTSLAQPYGLILGRERARLGNRQEVTGFSCLLLVADYWRNYDVAALPRLDACLHRSIEADPAEPAFLAGLALMRLEAYRLSTPGQEEGRRATLDEAYALVRRAADMAPFDARIRQALGAVHYIRGDMETAISALRRARQLNPFDPDIAADLASRLLGRGQVEEARDLLLEACRYATARPAWMNFFLFLAELLSGNMAGAVERADRLTETGFVLNQVARLIGARLQHDEAAVRRWRRALAERDPLWLNDPAELLRRRFPSAEVVNALSQFMLEEAPGAPVTLVRGRPAAPACLNEPQS</sequence>
<dbReference type="OrthoDB" id="7325815at2"/>
<dbReference type="AlphaFoldDB" id="A0A437MD06"/>
<proteinExistence type="predicted"/>
<feature type="region of interest" description="Disordered" evidence="2">
    <location>
        <begin position="117"/>
        <end position="146"/>
    </location>
</feature>
<evidence type="ECO:0000256" key="2">
    <source>
        <dbReference type="SAM" id="MobiDB-lite"/>
    </source>
</evidence>
<dbReference type="SUPFAM" id="SSF48452">
    <property type="entry name" value="TPR-like"/>
    <property type="match status" value="1"/>
</dbReference>
<accession>A0A437MD06</accession>
<dbReference type="PROSITE" id="PS50005">
    <property type="entry name" value="TPR"/>
    <property type="match status" value="1"/>
</dbReference>
<dbReference type="InterPro" id="IPR011990">
    <property type="entry name" value="TPR-like_helical_dom_sf"/>
</dbReference>
<dbReference type="EMBL" id="SACL01000005">
    <property type="protein sequence ID" value="RVT95544.1"/>
    <property type="molecule type" value="Genomic_DNA"/>
</dbReference>
<dbReference type="Pfam" id="PF14559">
    <property type="entry name" value="TPR_19"/>
    <property type="match status" value="1"/>
</dbReference>
<dbReference type="Gene3D" id="1.25.40.10">
    <property type="entry name" value="Tetratricopeptide repeat domain"/>
    <property type="match status" value="1"/>
</dbReference>
<protein>
    <submittedName>
        <fullName evidence="4">Tetratricopeptide repeat protein</fullName>
    </submittedName>
</protein>
<feature type="repeat" description="TPR" evidence="1">
    <location>
        <begin position="429"/>
        <end position="462"/>
    </location>
</feature>
<gene>
    <name evidence="4" type="ORF">EOD42_15140</name>
</gene>
<keyword evidence="3" id="KW-0472">Membrane</keyword>
<feature type="transmembrane region" description="Helical" evidence="3">
    <location>
        <begin position="161"/>
        <end position="188"/>
    </location>
</feature>
<keyword evidence="3" id="KW-0812">Transmembrane</keyword>
<organism evidence="4 5">
    <name type="scientific">Rhodovarius crocodyli</name>
    <dbReference type="NCBI Taxonomy" id="1979269"/>
    <lineage>
        <taxon>Bacteria</taxon>
        <taxon>Pseudomonadati</taxon>
        <taxon>Pseudomonadota</taxon>
        <taxon>Alphaproteobacteria</taxon>
        <taxon>Acetobacterales</taxon>
        <taxon>Roseomonadaceae</taxon>
        <taxon>Rhodovarius</taxon>
    </lineage>
</organism>
<reference evidence="4 5" key="1">
    <citation type="submission" date="2019-01" db="EMBL/GenBank/DDBJ databases">
        <authorList>
            <person name="Chen W.-M."/>
        </authorList>
    </citation>
    <scope>NUCLEOTIDE SEQUENCE [LARGE SCALE GENOMIC DNA]</scope>
    <source>
        <strain evidence="4 5">CCP-6</strain>
    </source>
</reference>
<evidence type="ECO:0000313" key="4">
    <source>
        <dbReference type="EMBL" id="RVT95544.1"/>
    </source>
</evidence>
<keyword evidence="3" id="KW-1133">Transmembrane helix</keyword>
<keyword evidence="1" id="KW-0802">TPR repeat</keyword>
<dbReference type="RefSeq" id="WP_127788403.1">
    <property type="nucleotide sequence ID" value="NZ_SACL01000005.1"/>
</dbReference>
<evidence type="ECO:0000256" key="3">
    <source>
        <dbReference type="SAM" id="Phobius"/>
    </source>
</evidence>
<keyword evidence="5" id="KW-1185">Reference proteome</keyword>
<dbReference type="Proteomes" id="UP000282957">
    <property type="component" value="Unassembled WGS sequence"/>
</dbReference>
<comment type="caution">
    <text evidence="4">The sequence shown here is derived from an EMBL/GenBank/DDBJ whole genome shotgun (WGS) entry which is preliminary data.</text>
</comment>
<dbReference type="InterPro" id="IPR019734">
    <property type="entry name" value="TPR_rpt"/>
</dbReference>
<evidence type="ECO:0000313" key="5">
    <source>
        <dbReference type="Proteomes" id="UP000282957"/>
    </source>
</evidence>